<dbReference type="PANTHER" id="PTHR35871:SF1">
    <property type="entry name" value="CXC1-LIKE CYSTEINE CLUSTER ASSOCIATED WITH KDZ TRANSPOSASES DOMAIN-CONTAINING PROTEIN"/>
    <property type="match status" value="1"/>
</dbReference>
<dbReference type="AlphaFoldDB" id="A0A8H7HQB2"/>
<comment type="caution">
    <text evidence="2">The sequence shown here is derived from an EMBL/GenBank/DDBJ whole genome shotgun (WGS) entry which is preliminary data.</text>
</comment>
<name>A0A8H7HQB2_9AGAM</name>
<protein>
    <submittedName>
        <fullName evidence="2">Uncharacterized protein</fullName>
    </submittedName>
</protein>
<dbReference type="InterPro" id="IPR036397">
    <property type="entry name" value="RNaseH_sf"/>
</dbReference>
<proteinExistence type="predicted"/>
<dbReference type="Proteomes" id="UP000602905">
    <property type="component" value="Unassembled WGS sequence"/>
</dbReference>
<dbReference type="OrthoDB" id="10039611at2759"/>
<evidence type="ECO:0000313" key="2">
    <source>
        <dbReference type="EMBL" id="KAF8706049.1"/>
    </source>
</evidence>
<evidence type="ECO:0000313" key="3">
    <source>
        <dbReference type="Proteomes" id="UP000602905"/>
    </source>
</evidence>
<dbReference type="PANTHER" id="PTHR35871">
    <property type="entry name" value="EXPRESSED PROTEIN"/>
    <property type="match status" value="1"/>
</dbReference>
<dbReference type="Gene3D" id="3.30.420.10">
    <property type="entry name" value="Ribonuclease H-like superfamily/Ribonuclease H"/>
    <property type="match status" value="1"/>
</dbReference>
<dbReference type="GO" id="GO:0003676">
    <property type="term" value="F:nucleic acid binding"/>
    <property type="evidence" value="ECO:0007669"/>
    <property type="project" value="InterPro"/>
</dbReference>
<gene>
    <name evidence="2" type="ORF">RHS03_05255</name>
</gene>
<feature type="non-terminal residue" evidence="2">
    <location>
        <position position="753"/>
    </location>
</feature>
<sequence length="753" mass="85098">MRALIAIPSAEIFSKFMLITFSALEIVQKYINQEKFPDQLLSSSGKEGKHSHRRDKIAPEEFGVRFNIKRDFSKIIREPKWDGAKKARLEGQVIDATSNPVGADPDPNRAYSASGHSVSSDSNELTRPIHRQTSGLACHSNQISANLNNHGGPSAACSFGQPQEDEAQANSLRCTASESRALLKKVKMGFRNAPISIRSAEVALKELEYIILPPRQSGIGYKPPKLDQYTHRRLNSIASCLRLYCNPTLGWTFTRASEIAAIANSHSPKYGAKIRQFIQTFIETGNLPMNNYGVSNHSILENEDLASKIKAHIQSKGKYVKAEDIVKYMQKPEVRERFKTEEVPCLRTAQRWMRDLQYRWTKDPKGQYTDGHEREDVVNYCNNTFIPNWTQLEKRMRFYNSNTMEVTLPNLAPGEAEVVAWMHDESIYRGGERQETHWVPEDESPKPMTKSDGGTLMVSDYISVEGWLRGNNQDEHARVVLAPGNGQEGYMTNIDACNQLKTAIKVAKGRFPAREHVFIYDNATIHTKQPEDAPSARKMPLKPSKIFGVWAKDESGKLVKIWMANAQFADGSPQELYFPPDHLDNPGKFKGMAEILWERGIDPTGLKAECPKFKCAPNTGRKCCAQRVLFNEPDFVCQKSILERIAESHGCRVIFLPKFHCKLNAIEQCWGYAKHVYRQFPPSKSRSQLKINALASLDAVPLTSMRRRGLNGQQAAWATKKYQSHWCLPADIVRKVEAEFHKQCCGDIVQLAI</sequence>
<feature type="region of interest" description="Disordered" evidence="1">
    <location>
        <begin position="96"/>
        <end position="124"/>
    </location>
</feature>
<reference evidence="2" key="1">
    <citation type="submission" date="2020-09" db="EMBL/GenBank/DDBJ databases">
        <title>Comparative genome analyses of four rice-infecting Rhizoctonia solani isolates reveal extensive enrichment of homogalacturonan modification genes.</title>
        <authorList>
            <person name="Lee D.-Y."/>
            <person name="Jeon J."/>
            <person name="Kim K.-T."/>
            <person name="Cheong K."/>
            <person name="Song H."/>
            <person name="Choi G."/>
            <person name="Ko J."/>
            <person name="Opiyo S.O."/>
            <person name="Zuo S."/>
            <person name="Madhav S."/>
            <person name="Lee Y.-H."/>
            <person name="Wang G.-L."/>
        </authorList>
    </citation>
    <scope>NUCLEOTIDE SEQUENCE</scope>
    <source>
        <strain evidence="2">AG1-IA WGL</strain>
    </source>
</reference>
<evidence type="ECO:0000256" key="1">
    <source>
        <dbReference type="SAM" id="MobiDB-lite"/>
    </source>
</evidence>
<accession>A0A8H7HQB2</accession>
<dbReference type="EMBL" id="JACYCD010000052">
    <property type="protein sequence ID" value="KAF8706049.1"/>
    <property type="molecule type" value="Genomic_DNA"/>
</dbReference>
<feature type="compositionally biased region" description="Polar residues" evidence="1">
    <location>
        <begin position="114"/>
        <end position="124"/>
    </location>
</feature>
<organism evidence="2 3">
    <name type="scientific">Rhizoctonia solani</name>
    <dbReference type="NCBI Taxonomy" id="456999"/>
    <lineage>
        <taxon>Eukaryota</taxon>
        <taxon>Fungi</taxon>
        <taxon>Dikarya</taxon>
        <taxon>Basidiomycota</taxon>
        <taxon>Agaricomycotina</taxon>
        <taxon>Agaricomycetes</taxon>
        <taxon>Cantharellales</taxon>
        <taxon>Ceratobasidiaceae</taxon>
        <taxon>Rhizoctonia</taxon>
    </lineage>
</organism>